<dbReference type="RefSeq" id="WP_165761760.1">
    <property type="nucleotide sequence ID" value="NZ_AP018045.1"/>
</dbReference>
<protein>
    <submittedName>
        <fullName evidence="3">LPP20 family lipoprotein</fullName>
    </submittedName>
</protein>
<dbReference type="InterPro" id="IPR007293">
    <property type="entry name" value="FlgP"/>
</dbReference>
<dbReference type="Proteomes" id="UP000218676">
    <property type="component" value="Chromosome 1"/>
</dbReference>
<evidence type="ECO:0000313" key="5">
    <source>
        <dbReference type="Proteomes" id="UP000516656"/>
    </source>
</evidence>
<evidence type="ECO:0000313" key="2">
    <source>
        <dbReference type="EMBL" id="BAX52249.1"/>
    </source>
</evidence>
<evidence type="ECO:0000313" key="3">
    <source>
        <dbReference type="EMBL" id="QOD55875.1"/>
    </source>
</evidence>
<reference evidence="2" key="1">
    <citation type="journal article" date="2017" name="Genome Announc.">
        <title>Whole-Genome Sequence of Photobacterium damselae subsp. piscicida Strain 91-197, Isolated from Hybrid Striped Bass (Morone sp.) in the United States.</title>
        <authorList>
            <person name="Teru Y."/>
            <person name="Hikima J."/>
            <person name="Kono T."/>
            <person name="Sakai M."/>
            <person name="Takano T."/>
            <person name="Hawke J.P."/>
            <person name="Takeyama H."/>
            <person name="Aoki T."/>
        </authorList>
    </citation>
    <scope>NUCLEOTIDE SEQUENCE</scope>
    <source>
        <strain evidence="2">91-197</strain>
    </source>
</reference>
<feature type="signal peptide" evidence="1">
    <location>
        <begin position="1"/>
        <end position="24"/>
    </location>
</feature>
<evidence type="ECO:0000256" key="1">
    <source>
        <dbReference type="SAM" id="SignalP"/>
    </source>
</evidence>
<dbReference type="EMBL" id="CP061854">
    <property type="protein sequence ID" value="QOD55875.1"/>
    <property type="molecule type" value="Genomic_DNA"/>
</dbReference>
<evidence type="ECO:0000313" key="4">
    <source>
        <dbReference type="Proteomes" id="UP000218676"/>
    </source>
</evidence>
<reference evidence="3 5" key="3">
    <citation type="submission" date="2020-09" db="EMBL/GenBank/DDBJ databases">
        <title>Complete, closed and curated genome sequences of Photobacterium damselae subsp. piscicida isolates from Australia indicate localised evolution and additional plasmid-borne pathogenicity mechanisms.</title>
        <authorList>
            <person name="Baseggio L."/>
            <person name="Silayeva O."/>
            <person name="Buller N."/>
            <person name="Landos M."/>
            <person name="Engelstaedter J."/>
            <person name="Barnes A.C."/>
        </authorList>
    </citation>
    <scope>NUCLEOTIDE SEQUENCE [LARGE SCALE GENOMIC DNA]</scope>
    <source>
        <strain evidence="3 5">AS-16-0540-1</strain>
    </source>
</reference>
<name>A0A1V1V9Y8_PHODP</name>
<gene>
    <name evidence="3" type="ORF">IC627_11350</name>
    <name evidence="2" type="ORF">PDPUS_1_00875</name>
</gene>
<dbReference type="AlphaFoldDB" id="A0A1V1V9Y8"/>
<dbReference type="Proteomes" id="UP000516656">
    <property type="component" value="Chromosome 1"/>
</dbReference>
<accession>A0A1V1V9Y8</accession>
<feature type="chain" id="PRO_5041601209" evidence="1">
    <location>
        <begin position="25"/>
        <end position="153"/>
    </location>
</feature>
<proteinExistence type="predicted"/>
<sequence>MNNKSVWLLRAVLFVAGCSGSSNVGFSSPSSSAYGSQVITAVGYASISDQQGRNDDEKRIRAMRASKIDAYRELAEQVYGVRISARAAMEDQQLGLEVADVATDGVIRGAKVIRSYPVGDSYVTEMELDLKLMETMKEHGQIIHVPAQTQTIF</sequence>
<keyword evidence="3" id="KW-0449">Lipoprotein</keyword>
<dbReference type="EMBL" id="AP018045">
    <property type="protein sequence ID" value="BAX52249.1"/>
    <property type="molecule type" value="Genomic_DNA"/>
</dbReference>
<reference evidence="4" key="2">
    <citation type="submission" date="2017-05" db="EMBL/GenBank/DDBJ databases">
        <title>Whole genome sequence of fish pathogenic bacteria, Photobacterium damselae subsp. piscicida, strain 91-197, isolated from hybrid striped bass (Morone sp.) in USA.</title>
        <authorList>
            <person name="Teru Y."/>
            <person name="Hikima J."/>
            <person name="Kono T."/>
            <person name="Sakai M."/>
            <person name="Takano T."/>
            <person name="Hawke J.P."/>
            <person name="Takeyama H."/>
            <person name="Aoki T."/>
        </authorList>
    </citation>
    <scope>NUCLEOTIDE SEQUENCE [LARGE SCALE GENOMIC DNA]</scope>
    <source>
        <strain evidence="4">91-197</strain>
    </source>
</reference>
<dbReference type="PIRSF" id="PIRSF028687">
    <property type="entry name" value="UCP028687"/>
    <property type="match status" value="1"/>
</dbReference>
<organism evidence="3 5">
    <name type="scientific">Photobacterium damsela subsp. piscicida</name>
    <name type="common">Pasteurella piscicida</name>
    <dbReference type="NCBI Taxonomy" id="38294"/>
    <lineage>
        <taxon>Bacteria</taxon>
        <taxon>Pseudomonadati</taxon>
        <taxon>Pseudomonadota</taxon>
        <taxon>Gammaproteobacteria</taxon>
        <taxon>Vibrionales</taxon>
        <taxon>Vibrionaceae</taxon>
        <taxon>Photobacterium</taxon>
    </lineage>
</organism>
<keyword evidence="1" id="KW-0732">Signal</keyword>